<dbReference type="Proteomes" id="UP001295423">
    <property type="component" value="Unassembled WGS sequence"/>
</dbReference>
<organism evidence="2 3">
    <name type="scientific">Cylindrotheca closterium</name>
    <dbReference type="NCBI Taxonomy" id="2856"/>
    <lineage>
        <taxon>Eukaryota</taxon>
        <taxon>Sar</taxon>
        <taxon>Stramenopiles</taxon>
        <taxon>Ochrophyta</taxon>
        <taxon>Bacillariophyta</taxon>
        <taxon>Bacillariophyceae</taxon>
        <taxon>Bacillariophycidae</taxon>
        <taxon>Bacillariales</taxon>
        <taxon>Bacillariaceae</taxon>
        <taxon>Cylindrotheca</taxon>
    </lineage>
</organism>
<dbReference type="EMBL" id="CAKOGP040000546">
    <property type="protein sequence ID" value="CAJ1936115.1"/>
    <property type="molecule type" value="Genomic_DNA"/>
</dbReference>
<dbReference type="AlphaFoldDB" id="A0AAD2CLD5"/>
<evidence type="ECO:0000313" key="2">
    <source>
        <dbReference type="EMBL" id="CAJ1936115.1"/>
    </source>
</evidence>
<feature type="region of interest" description="Disordered" evidence="1">
    <location>
        <begin position="211"/>
        <end position="242"/>
    </location>
</feature>
<comment type="caution">
    <text evidence="2">The sequence shown here is derived from an EMBL/GenBank/DDBJ whole genome shotgun (WGS) entry which is preliminary data.</text>
</comment>
<proteinExistence type="predicted"/>
<accession>A0AAD2CLD5</accession>
<keyword evidence="3" id="KW-1185">Reference proteome</keyword>
<name>A0AAD2CLD5_9STRA</name>
<protein>
    <submittedName>
        <fullName evidence="2">Uncharacterized protein</fullName>
    </submittedName>
</protein>
<evidence type="ECO:0000313" key="3">
    <source>
        <dbReference type="Proteomes" id="UP001295423"/>
    </source>
</evidence>
<sequence>MLKSLTSKVVSQLRSRHLEIKFSKGVDCCFNSLIKEHAHFYTKRFWPLPEGFEFPPKPNLPQVLRCWLKGQRYGNKYVKSFCQLRPKDLPTRVLQLQMRGEWQKFFKYLENNGLEMPSNTSEEVTEAQLECTTDEMWDLLENRVSYAFTRKNAKSPCLSTFAQGSYRHQKLLRMEIRQIRLTWNRGRRQNLPQDNGKIESDRWLKIQSTLDEESKKNSKCNESSKIATGNNSCRSGYLARTD</sequence>
<evidence type="ECO:0000256" key="1">
    <source>
        <dbReference type="SAM" id="MobiDB-lite"/>
    </source>
</evidence>
<gene>
    <name evidence="2" type="ORF">CYCCA115_LOCUS5045</name>
</gene>
<reference evidence="2" key="1">
    <citation type="submission" date="2023-08" db="EMBL/GenBank/DDBJ databases">
        <authorList>
            <person name="Audoor S."/>
            <person name="Bilcke G."/>
        </authorList>
    </citation>
    <scope>NUCLEOTIDE SEQUENCE</scope>
</reference>